<evidence type="ECO:0000259" key="2">
    <source>
        <dbReference type="SMART" id="SM00198"/>
    </source>
</evidence>
<feature type="signal peptide" evidence="1">
    <location>
        <begin position="1"/>
        <end position="27"/>
    </location>
</feature>
<name>A0A3A4K1C3_9NOCA</name>
<dbReference type="SUPFAM" id="SSF55797">
    <property type="entry name" value="PR-1-like"/>
    <property type="match status" value="1"/>
</dbReference>
<gene>
    <name evidence="3" type="ORF">D5S18_20140</name>
</gene>
<reference evidence="3 4" key="1">
    <citation type="submission" date="2018-09" db="EMBL/GenBank/DDBJ databases">
        <title>YIM PH21274 draft genome.</title>
        <authorList>
            <person name="Miao C."/>
        </authorList>
    </citation>
    <scope>NUCLEOTIDE SEQUENCE [LARGE SCALE GENOMIC DNA]</scope>
    <source>
        <strain evidence="3 4">YIM PH 21724</strain>
    </source>
</reference>
<dbReference type="Pfam" id="PF00188">
    <property type="entry name" value="CAP"/>
    <property type="match status" value="1"/>
</dbReference>
<dbReference type="PRINTS" id="PR00837">
    <property type="entry name" value="V5TPXLIKE"/>
</dbReference>
<sequence length="175" mass="18652">MQLSRIAILAAAAVVAGLLTNTAAARADVLADEVVAEHNRARARYGAEPLAWDAELAADAAAFAQLCEFDHRGLNGKSQGENLFVGSDPNTGIKQAVSAWMGEVVKYDFDHPDFSRETGHFTQVVWKSTTRVGAGIADCPAGKIMSMPTRIVVVRYAPPGNIQGQFAENVGRPQS</sequence>
<feature type="domain" description="SCP" evidence="2">
    <location>
        <begin position="29"/>
        <end position="164"/>
    </location>
</feature>
<dbReference type="GO" id="GO:0005576">
    <property type="term" value="C:extracellular region"/>
    <property type="evidence" value="ECO:0007669"/>
    <property type="project" value="InterPro"/>
</dbReference>
<dbReference type="FunFam" id="3.40.33.10:FF:000010">
    <property type="entry name" value="Predicted protein"/>
    <property type="match status" value="1"/>
</dbReference>
<evidence type="ECO:0000256" key="1">
    <source>
        <dbReference type="SAM" id="SignalP"/>
    </source>
</evidence>
<evidence type="ECO:0000313" key="4">
    <source>
        <dbReference type="Proteomes" id="UP000266677"/>
    </source>
</evidence>
<dbReference type="RefSeq" id="WP_120042597.1">
    <property type="nucleotide sequence ID" value="NZ_QZFU01000023.1"/>
</dbReference>
<accession>A0A3A4K1C3</accession>
<protein>
    <recommendedName>
        <fullName evidence="2">SCP domain-containing protein</fullName>
    </recommendedName>
</protein>
<dbReference type="SMART" id="SM00198">
    <property type="entry name" value="SCP"/>
    <property type="match status" value="1"/>
</dbReference>
<dbReference type="InterPro" id="IPR002413">
    <property type="entry name" value="V5_allergen-like"/>
</dbReference>
<evidence type="ECO:0000313" key="3">
    <source>
        <dbReference type="EMBL" id="RJO73520.1"/>
    </source>
</evidence>
<dbReference type="InterPro" id="IPR034113">
    <property type="entry name" value="SCP_GAPR1-like"/>
</dbReference>
<organism evidence="3 4">
    <name type="scientific">Nocardia panacis</name>
    <dbReference type="NCBI Taxonomy" id="2340916"/>
    <lineage>
        <taxon>Bacteria</taxon>
        <taxon>Bacillati</taxon>
        <taxon>Actinomycetota</taxon>
        <taxon>Actinomycetes</taxon>
        <taxon>Mycobacteriales</taxon>
        <taxon>Nocardiaceae</taxon>
        <taxon>Nocardia</taxon>
    </lineage>
</organism>
<keyword evidence="4" id="KW-1185">Reference proteome</keyword>
<dbReference type="PANTHER" id="PTHR10334">
    <property type="entry name" value="CYSTEINE-RICH SECRETORY PROTEIN-RELATED"/>
    <property type="match status" value="1"/>
</dbReference>
<proteinExistence type="predicted"/>
<keyword evidence="1" id="KW-0732">Signal</keyword>
<dbReference type="CDD" id="cd05382">
    <property type="entry name" value="CAP_GAPR1-like"/>
    <property type="match status" value="1"/>
</dbReference>
<dbReference type="Gene3D" id="3.40.33.10">
    <property type="entry name" value="CAP"/>
    <property type="match status" value="1"/>
</dbReference>
<dbReference type="EMBL" id="QZFU01000023">
    <property type="protein sequence ID" value="RJO73520.1"/>
    <property type="molecule type" value="Genomic_DNA"/>
</dbReference>
<dbReference type="PRINTS" id="PR00838">
    <property type="entry name" value="V5ALLERGEN"/>
</dbReference>
<dbReference type="Proteomes" id="UP000266677">
    <property type="component" value="Unassembled WGS sequence"/>
</dbReference>
<dbReference type="AlphaFoldDB" id="A0A3A4K1C3"/>
<feature type="chain" id="PRO_5017324210" description="SCP domain-containing protein" evidence="1">
    <location>
        <begin position="28"/>
        <end position="175"/>
    </location>
</feature>
<comment type="caution">
    <text evidence="3">The sequence shown here is derived from an EMBL/GenBank/DDBJ whole genome shotgun (WGS) entry which is preliminary data.</text>
</comment>
<dbReference type="InterPro" id="IPR018244">
    <property type="entry name" value="Allrgn_V5/Tpx1_CS"/>
</dbReference>
<dbReference type="PROSITE" id="PS01009">
    <property type="entry name" value="CRISP_1"/>
    <property type="match status" value="1"/>
</dbReference>
<dbReference type="OrthoDB" id="9794228at2"/>
<dbReference type="InterPro" id="IPR001283">
    <property type="entry name" value="CRISP-related"/>
</dbReference>
<dbReference type="InterPro" id="IPR014044">
    <property type="entry name" value="CAP_dom"/>
</dbReference>
<dbReference type="InterPro" id="IPR035940">
    <property type="entry name" value="CAP_sf"/>
</dbReference>